<protein>
    <recommendedName>
        <fullName evidence="1">Protein kinase domain-containing protein</fullName>
    </recommendedName>
</protein>
<dbReference type="InParanoid" id="J4KRI6"/>
<dbReference type="AlphaFoldDB" id="J4KRI6"/>
<gene>
    <name evidence="2" type="ORF">BBA_00649</name>
</gene>
<dbReference type="PROSITE" id="PS50011">
    <property type="entry name" value="PROTEIN_KINASE_DOM"/>
    <property type="match status" value="1"/>
</dbReference>
<dbReference type="SUPFAM" id="SSF56112">
    <property type="entry name" value="Protein kinase-like (PK-like)"/>
    <property type="match status" value="1"/>
</dbReference>
<dbReference type="HOGENOM" id="CLU_727592_0_0_1"/>
<dbReference type="GO" id="GO:0005524">
    <property type="term" value="F:ATP binding"/>
    <property type="evidence" value="ECO:0007669"/>
    <property type="project" value="InterPro"/>
</dbReference>
<organism evidence="2 3">
    <name type="scientific">Beauveria bassiana (strain ARSEF 2860)</name>
    <name type="common">White muscardine disease fungus</name>
    <name type="synonym">Tritirachium shiotae</name>
    <dbReference type="NCBI Taxonomy" id="655819"/>
    <lineage>
        <taxon>Eukaryota</taxon>
        <taxon>Fungi</taxon>
        <taxon>Dikarya</taxon>
        <taxon>Ascomycota</taxon>
        <taxon>Pezizomycotina</taxon>
        <taxon>Sordariomycetes</taxon>
        <taxon>Hypocreomycetidae</taxon>
        <taxon>Hypocreales</taxon>
        <taxon>Cordycipitaceae</taxon>
        <taxon>Beauveria</taxon>
    </lineage>
</organism>
<dbReference type="InterPro" id="IPR011009">
    <property type="entry name" value="Kinase-like_dom_sf"/>
</dbReference>
<dbReference type="GeneID" id="19883661"/>
<evidence type="ECO:0000259" key="1">
    <source>
        <dbReference type="PROSITE" id="PS50011"/>
    </source>
</evidence>
<name>J4KRI6_BEAB2</name>
<dbReference type="OrthoDB" id="3250044at2759"/>
<dbReference type="Proteomes" id="UP000002762">
    <property type="component" value="Unassembled WGS sequence"/>
</dbReference>
<dbReference type="EMBL" id="JH725150">
    <property type="protein sequence ID" value="EJP71019.1"/>
    <property type="molecule type" value="Genomic_DNA"/>
</dbReference>
<sequence>MHENKVLAILTYEGSERPMKTVEQLQRIANSLTIEELNDACRAAGHYRSGFPYPLDSPSPLFYIKYGGGGQCFNNMEVATQVFTRDSLKAMSGSTTDGGNLPRVPKIFRVFGGRYIVMEYVQGKTLLELAETKSWEEQLQYIDRIAEAVDILLTIPIPAEAAPGPYGGGITRHPLFKDSEAPKIFNDVASLQEHINYMSTLPQKSRYTANPPRPESTFDNRLYLVYSDFYPGNFIFDANGSLWIIDFGHASLLPLCFQTYALLRPFPASGQYADAIYDRIKTELPTRNIEAMRRAAGWFGMSVRWLGLSKDEVFQGDYSPTYTFPEVMSVVKSQPDTSRSIFLEKWHSWFTEHKYTCLLLASGALGLSLALSHVPRAPEE</sequence>
<accession>J4KRI6</accession>
<feature type="domain" description="Protein kinase" evidence="1">
    <location>
        <begin position="1"/>
        <end position="380"/>
    </location>
</feature>
<evidence type="ECO:0000313" key="3">
    <source>
        <dbReference type="Proteomes" id="UP000002762"/>
    </source>
</evidence>
<dbReference type="RefSeq" id="XP_008593968.1">
    <property type="nucleotide sequence ID" value="XM_008595746.1"/>
</dbReference>
<evidence type="ECO:0000313" key="2">
    <source>
        <dbReference type="EMBL" id="EJP71019.1"/>
    </source>
</evidence>
<dbReference type="InterPro" id="IPR051678">
    <property type="entry name" value="AGP_Transferase"/>
</dbReference>
<dbReference type="InterPro" id="IPR000719">
    <property type="entry name" value="Prot_kinase_dom"/>
</dbReference>
<proteinExistence type="predicted"/>
<dbReference type="GO" id="GO:0004672">
    <property type="term" value="F:protein kinase activity"/>
    <property type="evidence" value="ECO:0007669"/>
    <property type="project" value="InterPro"/>
</dbReference>
<keyword evidence="3" id="KW-1185">Reference proteome</keyword>
<dbReference type="PANTHER" id="PTHR21310">
    <property type="entry name" value="AMINOGLYCOSIDE PHOSPHOTRANSFERASE-RELATED-RELATED"/>
    <property type="match status" value="1"/>
</dbReference>
<dbReference type="InterPro" id="IPR002575">
    <property type="entry name" value="Aminoglycoside_PTrfase"/>
</dbReference>
<reference evidence="2 3" key="1">
    <citation type="journal article" date="2012" name="Sci. Rep.">
        <title>Genomic perspectives on the evolution of fungal entomopathogenicity in Beauveria bassiana.</title>
        <authorList>
            <person name="Xiao G."/>
            <person name="Ying S.H."/>
            <person name="Zheng P."/>
            <person name="Wang Z.L."/>
            <person name="Zhang S."/>
            <person name="Xie X.Q."/>
            <person name="Shang Y."/>
            <person name="St Leger R.J."/>
            <person name="Zhao G.P."/>
            <person name="Wang C."/>
            <person name="Feng M.G."/>
        </authorList>
    </citation>
    <scope>NUCLEOTIDE SEQUENCE [LARGE SCALE GENOMIC DNA]</scope>
    <source>
        <strain evidence="2 3">ARSEF 2860</strain>
    </source>
</reference>
<dbReference type="PANTHER" id="PTHR21310:SF39">
    <property type="entry name" value="AMINOGLYCOSIDE PHOSPHOTRANSFERASE DOMAIN-CONTAINING PROTEIN"/>
    <property type="match status" value="1"/>
</dbReference>
<dbReference type="STRING" id="655819.J4KRI6"/>
<dbReference type="Pfam" id="PF01636">
    <property type="entry name" value="APH"/>
    <property type="match status" value="1"/>
</dbReference>